<dbReference type="Proteomes" id="UP001320148">
    <property type="component" value="Chromosome"/>
</dbReference>
<proteinExistence type="predicted"/>
<dbReference type="EMBL" id="AP024488">
    <property type="protein sequence ID" value="BCS96156.1"/>
    <property type="molecule type" value="Genomic_DNA"/>
</dbReference>
<sequence>MKKPLSTLLVMIAAGSFFAIGIAQAAPQALSGATMDSISGERGISLPQDDVVPAGAESLLAYSERDTEVHREILRRSNVTDYPVESTDMVLEQYNTLQAGQASGKTFDDLIDEATPGRLPQFFIDEANRVVNP</sequence>
<evidence type="ECO:0000256" key="1">
    <source>
        <dbReference type="SAM" id="SignalP"/>
    </source>
</evidence>
<evidence type="ECO:0000313" key="2">
    <source>
        <dbReference type="EMBL" id="BCS96156.1"/>
    </source>
</evidence>
<evidence type="ECO:0008006" key="4">
    <source>
        <dbReference type="Google" id="ProtNLM"/>
    </source>
</evidence>
<keyword evidence="1" id="KW-0732">Signal</keyword>
<gene>
    <name evidence="2" type="ORF">DSLASN_17880</name>
</gene>
<protein>
    <recommendedName>
        <fullName evidence="4">DUF4168 domain-containing protein</fullName>
    </recommendedName>
</protein>
<evidence type="ECO:0000313" key="3">
    <source>
        <dbReference type="Proteomes" id="UP001320148"/>
    </source>
</evidence>
<dbReference type="RefSeq" id="WP_236892513.1">
    <property type="nucleotide sequence ID" value="NZ_AP024488.1"/>
</dbReference>
<organism evidence="2 3">
    <name type="scientific">Desulfoluna limicola</name>
    <dbReference type="NCBI Taxonomy" id="2810562"/>
    <lineage>
        <taxon>Bacteria</taxon>
        <taxon>Pseudomonadati</taxon>
        <taxon>Thermodesulfobacteriota</taxon>
        <taxon>Desulfobacteria</taxon>
        <taxon>Desulfobacterales</taxon>
        <taxon>Desulfolunaceae</taxon>
        <taxon>Desulfoluna</taxon>
    </lineage>
</organism>
<feature type="signal peptide" evidence="1">
    <location>
        <begin position="1"/>
        <end position="25"/>
    </location>
</feature>
<name>A0ABM7PF38_9BACT</name>
<accession>A0ABM7PF38</accession>
<feature type="chain" id="PRO_5045664782" description="DUF4168 domain-containing protein" evidence="1">
    <location>
        <begin position="26"/>
        <end position="133"/>
    </location>
</feature>
<reference evidence="2 3" key="1">
    <citation type="submission" date="2021-02" db="EMBL/GenBank/DDBJ databases">
        <title>Complete genome of Desulfoluna sp. strain ASN36.</title>
        <authorList>
            <person name="Takahashi A."/>
            <person name="Kojima H."/>
            <person name="Fukui M."/>
        </authorList>
    </citation>
    <scope>NUCLEOTIDE SEQUENCE [LARGE SCALE GENOMIC DNA]</scope>
    <source>
        <strain evidence="2 3">ASN36</strain>
    </source>
</reference>
<keyword evidence="3" id="KW-1185">Reference proteome</keyword>